<dbReference type="Proteomes" id="UP000220340">
    <property type="component" value="Unassembled WGS sequence"/>
</dbReference>
<keyword evidence="7" id="KW-0411">Iron-sulfur</keyword>
<evidence type="ECO:0000256" key="3">
    <source>
        <dbReference type="ARBA" id="ARBA00022714"/>
    </source>
</evidence>
<dbReference type="STRING" id="1801.BRW64_22320"/>
<dbReference type="InterPro" id="IPR039261">
    <property type="entry name" value="FNR_nucleotide-bd"/>
</dbReference>
<dbReference type="SUPFAM" id="SSF52343">
    <property type="entry name" value="Ferredoxin reductase-like, C-terminal NADP-linked domain"/>
    <property type="match status" value="1"/>
</dbReference>
<keyword evidence="13" id="KW-1185">Reference proteome</keyword>
<evidence type="ECO:0000259" key="9">
    <source>
        <dbReference type="PROSITE" id="PS51384"/>
    </source>
</evidence>
<keyword evidence="5" id="KW-0560">Oxidoreductase</keyword>
<dbReference type="PANTHER" id="PTHR47354:SF1">
    <property type="entry name" value="CARNITINE MONOOXYGENASE REDUCTASE SUBUNIT"/>
    <property type="match status" value="1"/>
</dbReference>
<dbReference type="CDD" id="cd00207">
    <property type="entry name" value="fer2"/>
    <property type="match status" value="1"/>
</dbReference>
<comment type="caution">
    <text evidence="11">The sequence shown here is derived from an EMBL/GenBank/DDBJ whole genome shotgun (WGS) entry which is preliminary data.</text>
</comment>
<evidence type="ECO:0000256" key="1">
    <source>
        <dbReference type="ARBA" id="ARBA00001974"/>
    </source>
</evidence>
<gene>
    <name evidence="10" type="ORF">BV510_14790</name>
    <name evidence="11" type="ORF">CRI78_13380</name>
</gene>
<sequence length="315" mass="33445">MKLHVTQLRLEADGVISVQLRSPTGERLPAWAPGAHVPLTLGSGLVRQYSLCGPLDDPYSYTVAVLLVADGRGGSREIHQQLRIGEALEVGEPRNNFELGPAPQYLFLAGGIGITPILAMMEALRAQPSPPPMRLVYGGRTRTAMAYLDRLQAWADVTVMPQDEDGLPDIAGLFDASPAGTHVYCCGPPGMLAAVQQAGEQFADRVVHIERFTADGSSAPVAADDDEAFEVELVRTGVTVSVGAGESVLDAVLQALPDTPYSCGAGFCGTCETKVLGGDVDHRDDLLTESERQANSTMMICVSRARCGSRLALDL</sequence>
<dbReference type="PROSITE" id="PS00197">
    <property type="entry name" value="2FE2S_FER_1"/>
    <property type="match status" value="1"/>
</dbReference>
<dbReference type="EMBL" id="PDCR01000015">
    <property type="protein sequence ID" value="PEG54071.1"/>
    <property type="molecule type" value="Genomic_DNA"/>
</dbReference>
<keyword evidence="4" id="KW-0479">Metal-binding</keyword>
<name>A0A1Q4H7I7_9MYCO</name>
<dbReference type="RefSeq" id="WP_073858647.1">
    <property type="nucleotide sequence ID" value="NZ_BAAATC010000019.1"/>
</dbReference>
<evidence type="ECO:0000256" key="5">
    <source>
        <dbReference type="ARBA" id="ARBA00023002"/>
    </source>
</evidence>
<dbReference type="OrthoDB" id="502624at2"/>
<evidence type="ECO:0000313" key="10">
    <source>
        <dbReference type="EMBL" id="OPE53592.1"/>
    </source>
</evidence>
<dbReference type="InterPro" id="IPR006058">
    <property type="entry name" value="2Fe2S_fd_BS"/>
</dbReference>
<dbReference type="Pfam" id="PF00175">
    <property type="entry name" value="NAD_binding_1"/>
    <property type="match status" value="1"/>
</dbReference>
<reference evidence="11 13" key="2">
    <citation type="submission" date="2017-10" db="EMBL/GenBank/DDBJ databases">
        <title>The new phylogeny of genus Mycobacterium.</title>
        <authorList>
            <person name="Tortoli E."/>
            <person name="Trovato A."/>
            <person name="Cirillo D.M."/>
        </authorList>
    </citation>
    <scope>NUCLEOTIDE SEQUENCE [LARGE SCALE GENOMIC DNA]</scope>
    <source>
        <strain evidence="11 13">IP141170001</strain>
    </source>
</reference>
<dbReference type="InterPro" id="IPR017927">
    <property type="entry name" value="FAD-bd_FR_type"/>
</dbReference>
<reference evidence="10 12" key="1">
    <citation type="submission" date="2016-09" db="EMBL/GenBank/DDBJ databases">
        <title>genome sequences of unsequenced Mycobacteria.</title>
        <authorList>
            <person name="Greninger A.L."/>
            <person name="Jerome K.R."/>
            <person name="Mcnair B."/>
            <person name="Wallis C."/>
            <person name="Fang F."/>
        </authorList>
    </citation>
    <scope>NUCLEOTIDE SEQUENCE [LARGE SCALE GENOMIC DNA]</scope>
    <source>
        <strain evidence="10 12">BM1</strain>
    </source>
</reference>
<dbReference type="InterPro" id="IPR012675">
    <property type="entry name" value="Beta-grasp_dom_sf"/>
</dbReference>
<dbReference type="Proteomes" id="UP000191039">
    <property type="component" value="Unassembled WGS sequence"/>
</dbReference>
<dbReference type="GO" id="GO:0046872">
    <property type="term" value="F:metal ion binding"/>
    <property type="evidence" value="ECO:0007669"/>
    <property type="project" value="UniProtKB-KW"/>
</dbReference>
<dbReference type="InterPro" id="IPR017938">
    <property type="entry name" value="Riboflavin_synthase-like_b-brl"/>
</dbReference>
<feature type="domain" description="2Fe-2S ferredoxin-type" evidence="8">
    <location>
        <begin position="229"/>
        <end position="315"/>
    </location>
</feature>
<evidence type="ECO:0000313" key="11">
    <source>
        <dbReference type="EMBL" id="PEG54071.1"/>
    </source>
</evidence>
<dbReference type="Gene3D" id="3.40.50.80">
    <property type="entry name" value="Nucleotide-binding domain of ferredoxin-NADP reductase (FNR) module"/>
    <property type="match status" value="1"/>
</dbReference>
<evidence type="ECO:0000256" key="7">
    <source>
        <dbReference type="ARBA" id="ARBA00023014"/>
    </source>
</evidence>
<keyword evidence="6" id="KW-0408">Iron</keyword>
<evidence type="ECO:0000313" key="12">
    <source>
        <dbReference type="Proteomes" id="UP000191039"/>
    </source>
</evidence>
<accession>A0A1Q4H7I7</accession>
<evidence type="ECO:0000256" key="2">
    <source>
        <dbReference type="ARBA" id="ARBA00022630"/>
    </source>
</evidence>
<dbReference type="Pfam" id="PF00111">
    <property type="entry name" value="Fer2"/>
    <property type="match status" value="1"/>
</dbReference>
<dbReference type="PANTHER" id="PTHR47354">
    <property type="entry name" value="NADH OXIDOREDUCTASE HCR"/>
    <property type="match status" value="1"/>
</dbReference>
<dbReference type="PROSITE" id="PS51384">
    <property type="entry name" value="FAD_FR"/>
    <property type="match status" value="1"/>
</dbReference>
<dbReference type="InterPro" id="IPR001041">
    <property type="entry name" value="2Fe-2S_ferredoxin-type"/>
</dbReference>
<keyword evidence="3" id="KW-0001">2Fe-2S</keyword>
<evidence type="ECO:0000256" key="4">
    <source>
        <dbReference type="ARBA" id="ARBA00022723"/>
    </source>
</evidence>
<dbReference type="PRINTS" id="PR00409">
    <property type="entry name" value="PHDIOXRDTASE"/>
</dbReference>
<feature type="domain" description="FAD-binding FR-type" evidence="9">
    <location>
        <begin position="1"/>
        <end position="100"/>
    </location>
</feature>
<dbReference type="SUPFAM" id="SSF63380">
    <property type="entry name" value="Riboflavin synthase domain-like"/>
    <property type="match status" value="1"/>
</dbReference>
<dbReference type="InterPro" id="IPR036010">
    <property type="entry name" value="2Fe-2S_ferredoxin-like_sf"/>
</dbReference>
<keyword evidence="2" id="KW-0285">Flavoprotein</keyword>
<evidence type="ECO:0000256" key="6">
    <source>
        <dbReference type="ARBA" id="ARBA00023004"/>
    </source>
</evidence>
<dbReference type="AlphaFoldDB" id="A0A1Q4H7I7"/>
<evidence type="ECO:0000259" key="8">
    <source>
        <dbReference type="PROSITE" id="PS51085"/>
    </source>
</evidence>
<evidence type="ECO:0000313" key="13">
    <source>
        <dbReference type="Proteomes" id="UP000220340"/>
    </source>
</evidence>
<dbReference type="Gene3D" id="3.10.20.30">
    <property type="match status" value="1"/>
</dbReference>
<dbReference type="Gene3D" id="2.40.30.10">
    <property type="entry name" value="Translation factors"/>
    <property type="match status" value="1"/>
</dbReference>
<dbReference type="SUPFAM" id="SSF54292">
    <property type="entry name" value="2Fe-2S ferredoxin-like"/>
    <property type="match status" value="1"/>
</dbReference>
<protein>
    <submittedName>
        <fullName evidence="11">Oxidoreductase</fullName>
    </submittedName>
</protein>
<dbReference type="CDD" id="cd06185">
    <property type="entry name" value="PDR_like"/>
    <property type="match status" value="1"/>
</dbReference>
<dbReference type="InterPro" id="IPR050415">
    <property type="entry name" value="MRET"/>
</dbReference>
<organism evidence="11 13">
    <name type="scientific">Mycolicibacterium diernhoferi</name>
    <dbReference type="NCBI Taxonomy" id="1801"/>
    <lineage>
        <taxon>Bacteria</taxon>
        <taxon>Bacillati</taxon>
        <taxon>Actinomycetota</taxon>
        <taxon>Actinomycetes</taxon>
        <taxon>Mycobacteriales</taxon>
        <taxon>Mycobacteriaceae</taxon>
        <taxon>Mycolicibacterium</taxon>
    </lineage>
</organism>
<dbReference type="PROSITE" id="PS51085">
    <property type="entry name" value="2FE2S_FER_2"/>
    <property type="match status" value="1"/>
</dbReference>
<comment type="cofactor">
    <cofactor evidence="1">
        <name>FAD</name>
        <dbReference type="ChEBI" id="CHEBI:57692"/>
    </cofactor>
</comment>
<proteinExistence type="predicted"/>
<dbReference type="InterPro" id="IPR001433">
    <property type="entry name" value="OxRdtase_FAD/NAD-bd"/>
</dbReference>
<dbReference type="GO" id="GO:0016491">
    <property type="term" value="F:oxidoreductase activity"/>
    <property type="evidence" value="ECO:0007669"/>
    <property type="project" value="UniProtKB-KW"/>
</dbReference>
<dbReference type="EMBL" id="MIJD01000145">
    <property type="protein sequence ID" value="OPE53592.1"/>
    <property type="molecule type" value="Genomic_DNA"/>
</dbReference>
<dbReference type="GO" id="GO:0051537">
    <property type="term" value="F:2 iron, 2 sulfur cluster binding"/>
    <property type="evidence" value="ECO:0007669"/>
    <property type="project" value="UniProtKB-KW"/>
</dbReference>